<protein>
    <submittedName>
        <fullName evidence="1">Uncharacterized protein</fullName>
    </submittedName>
</protein>
<name>A0A7H1KNT9_9EURY</name>
<dbReference type="EMBL" id="MT776527">
    <property type="protein sequence ID" value="QNT35603.1"/>
    <property type="molecule type" value="Genomic_DNA"/>
</dbReference>
<accession>A0A7H1KNT9</accession>
<proteinExistence type="predicted"/>
<evidence type="ECO:0000313" key="1">
    <source>
        <dbReference type="EMBL" id="QNT35603.1"/>
    </source>
</evidence>
<sequence length="187" mass="20550">MILEADVVCVTEGSIHTTVSPILRSWNIAESSGTLRGDVSPAGSQTVAWYQTETMGTRETQYALLTELGVCDVKPMNGKISQMAYWESDQPILPLKQGNACGGKGLTVEPLGQGHIFRTQMRVKDGNKTVLTTYPEKDGEVLLKSRMREIFTSGSVRGLIVTSGLLPQTRGALWALLDRAQRLRILW</sequence>
<reference evidence="1" key="1">
    <citation type="submission" date="2020-07" db="EMBL/GenBank/DDBJ databases">
        <title>Unique genomic features of the anaerobic methanotrophic archaea.</title>
        <authorList>
            <person name="Chadwick G.L."/>
            <person name="Skennerton C.T."/>
            <person name="Laso-Perez R."/>
            <person name="Leu A.O."/>
            <person name="Speth D.R."/>
            <person name="Yu H."/>
            <person name="Morgan-Lang C."/>
            <person name="Hatzenpichler R."/>
            <person name="Goudeau D."/>
            <person name="Malmstrom R."/>
            <person name="Brazelton W.J."/>
            <person name="Woyke T."/>
            <person name="Hallam S.J."/>
            <person name="Tyson G.W."/>
            <person name="Wegener G."/>
            <person name="Boetius A."/>
            <person name="Orphan V."/>
        </authorList>
    </citation>
    <scope>NUCLEOTIDE SEQUENCE</scope>
</reference>
<gene>
    <name evidence="1" type="ORF">BFFPPMPJ_00008</name>
</gene>
<dbReference type="AlphaFoldDB" id="A0A7H1KNT9"/>
<organism evidence="1">
    <name type="scientific">uncultured Methanosarcinales archaeon</name>
    <dbReference type="NCBI Taxonomy" id="183757"/>
    <lineage>
        <taxon>Archaea</taxon>
        <taxon>Methanobacteriati</taxon>
        <taxon>Methanobacteriota</taxon>
        <taxon>Stenosarchaea group</taxon>
        <taxon>Methanomicrobia</taxon>
        <taxon>Methanosarcinales</taxon>
        <taxon>environmental samples</taxon>
    </lineage>
</organism>